<evidence type="ECO:0000256" key="1">
    <source>
        <dbReference type="ARBA" id="ARBA00001946"/>
    </source>
</evidence>
<dbReference type="AlphaFoldDB" id="A0A2M7RKN6"/>
<comment type="catalytic activity">
    <reaction evidence="8">
        <text>dTTP + alpha-D-glucose 1-phosphate + H(+) = dTDP-alpha-D-glucose + diphosphate</text>
        <dbReference type="Rhea" id="RHEA:15225"/>
        <dbReference type="ChEBI" id="CHEBI:15378"/>
        <dbReference type="ChEBI" id="CHEBI:33019"/>
        <dbReference type="ChEBI" id="CHEBI:37568"/>
        <dbReference type="ChEBI" id="CHEBI:57477"/>
        <dbReference type="ChEBI" id="CHEBI:58601"/>
        <dbReference type="EC" id="2.7.7.24"/>
    </reaction>
</comment>
<protein>
    <recommendedName>
        <fullName evidence="3">glucose-1-phosphate thymidylyltransferase</fullName>
        <ecNumber evidence="3">2.7.7.24</ecNumber>
    </recommendedName>
</protein>
<sequence length="241" mass="26701">MKGIILAGGTGSRLSPLTKVTNKHLLPVYNKPMIYYPLQSLQLAGIDQILIVSGKGHAGHFLELLGDGRELGVHLSYAVQEEPGGIAQALNLAEDFADEGPVAVVLGDNIFDHNLSSAVHDFTKQEKGAKIFLKKVDHPEQYGIAFIKNEKIEKIVEKPKNSASNLAVIGVYFYDAQVFKVIKNLKPSSRGELEITDVNNFYLQQDILTYEIMKGWWGDAGESIDTLFETARILYNKVNQK</sequence>
<dbReference type="InterPro" id="IPR029044">
    <property type="entry name" value="Nucleotide-diphossugar_trans"/>
</dbReference>
<keyword evidence="10" id="KW-0167">Capsid protein</keyword>
<evidence type="ECO:0000259" key="9">
    <source>
        <dbReference type="Pfam" id="PF00483"/>
    </source>
</evidence>
<keyword evidence="4" id="KW-0808">Transferase</keyword>
<feature type="domain" description="Nucleotidyl transferase" evidence="9">
    <location>
        <begin position="2"/>
        <end position="229"/>
    </location>
</feature>
<dbReference type="EC" id="2.7.7.24" evidence="3"/>
<dbReference type="GO" id="GO:0046872">
    <property type="term" value="F:metal ion binding"/>
    <property type="evidence" value="ECO:0007669"/>
    <property type="project" value="UniProtKB-KW"/>
</dbReference>
<reference evidence="10 11" key="1">
    <citation type="submission" date="2017-09" db="EMBL/GenBank/DDBJ databases">
        <title>Depth-based differentiation of microbial function through sediment-hosted aquifers and enrichment of novel symbionts in the deep terrestrial subsurface.</title>
        <authorList>
            <person name="Probst A.J."/>
            <person name="Ladd B."/>
            <person name="Jarett J.K."/>
            <person name="Geller-Mcgrath D.E."/>
            <person name="Sieber C.M."/>
            <person name="Emerson J.B."/>
            <person name="Anantharaman K."/>
            <person name="Thomas B.C."/>
            <person name="Malmstrom R."/>
            <person name="Stieglmeier M."/>
            <person name="Klingl A."/>
            <person name="Woyke T."/>
            <person name="Ryan C.M."/>
            <person name="Banfield J.F."/>
        </authorList>
    </citation>
    <scope>NUCLEOTIDE SEQUENCE [LARGE SCALE GENOMIC DNA]</scope>
    <source>
        <strain evidence="10">CG_4_10_14_0_8_um_filter_42_10</strain>
    </source>
</reference>
<comment type="similarity">
    <text evidence="2">Belongs to the glucose-1-phosphate thymidylyltransferase family.</text>
</comment>
<evidence type="ECO:0000256" key="6">
    <source>
        <dbReference type="ARBA" id="ARBA00022723"/>
    </source>
</evidence>
<evidence type="ECO:0000256" key="4">
    <source>
        <dbReference type="ARBA" id="ARBA00022679"/>
    </source>
</evidence>
<dbReference type="Gene3D" id="3.90.550.10">
    <property type="entry name" value="Spore Coat Polysaccharide Biosynthesis Protein SpsA, Chain A"/>
    <property type="match status" value="1"/>
</dbReference>
<comment type="cofactor">
    <cofactor evidence="1">
        <name>Mg(2+)</name>
        <dbReference type="ChEBI" id="CHEBI:18420"/>
    </cofactor>
</comment>
<dbReference type="Pfam" id="PF00483">
    <property type="entry name" value="NTP_transferase"/>
    <property type="match status" value="1"/>
</dbReference>
<dbReference type="InterPro" id="IPR005835">
    <property type="entry name" value="NTP_transferase_dom"/>
</dbReference>
<keyword evidence="10" id="KW-0946">Virion</keyword>
<dbReference type="PANTHER" id="PTHR43532">
    <property type="entry name" value="GLUCOSE-1-PHOSPHATE THYMIDYLYLTRANSFERASE"/>
    <property type="match status" value="1"/>
</dbReference>
<dbReference type="Proteomes" id="UP000230779">
    <property type="component" value="Unassembled WGS sequence"/>
</dbReference>
<evidence type="ECO:0000256" key="8">
    <source>
        <dbReference type="ARBA" id="ARBA00049336"/>
    </source>
</evidence>
<keyword evidence="5" id="KW-0548">Nucleotidyltransferase</keyword>
<organism evidence="10 11">
    <name type="scientific">Candidatus Kerfeldbacteria bacterium CG_4_10_14_0_8_um_filter_42_10</name>
    <dbReference type="NCBI Taxonomy" id="2014248"/>
    <lineage>
        <taxon>Bacteria</taxon>
        <taxon>Candidatus Kerfeldiibacteriota</taxon>
    </lineage>
</organism>
<evidence type="ECO:0000313" key="11">
    <source>
        <dbReference type="Proteomes" id="UP000230779"/>
    </source>
</evidence>
<keyword evidence="7" id="KW-0460">Magnesium</keyword>
<dbReference type="EMBL" id="PFMD01000002">
    <property type="protein sequence ID" value="PIY97308.1"/>
    <property type="molecule type" value="Genomic_DNA"/>
</dbReference>
<dbReference type="PANTHER" id="PTHR43532:SF1">
    <property type="entry name" value="GLUCOSE-1-PHOSPHATE THYMIDYLYLTRANSFERASE 1"/>
    <property type="match status" value="1"/>
</dbReference>
<evidence type="ECO:0000256" key="2">
    <source>
        <dbReference type="ARBA" id="ARBA00010480"/>
    </source>
</evidence>
<keyword evidence="6" id="KW-0479">Metal-binding</keyword>
<evidence type="ECO:0000256" key="7">
    <source>
        <dbReference type="ARBA" id="ARBA00022842"/>
    </source>
</evidence>
<dbReference type="GO" id="GO:0008879">
    <property type="term" value="F:glucose-1-phosphate thymidylyltransferase activity"/>
    <property type="evidence" value="ECO:0007669"/>
    <property type="project" value="UniProtKB-EC"/>
</dbReference>
<evidence type="ECO:0000313" key="10">
    <source>
        <dbReference type="EMBL" id="PIY97308.1"/>
    </source>
</evidence>
<evidence type="ECO:0000256" key="3">
    <source>
        <dbReference type="ARBA" id="ARBA00012461"/>
    </source>
</evidence>
<gene>
    <name evidence="10" type="ORF">COY66_00220</name>
</gene>
<comment type="caution">
    <text evidence="10">The sequence shown here is derived from an EMBL/GenBank/DDBJ whole genome shotgun (WGS) entry which is preliminary data.</text>
</comment>
<evidence type="ECO:0000256" key="5">
    <source>
        <dbReference type="ARBA" id="ARBA00022695"/>
    </source>
</evidence>
<dbReference type="InterPro" id="IPR005907">
    <property type="entry name" value="G1P_thy_trans_s"/>
</dbReference>
<dbReference type="SUPFAM" id="SSF53448">
    <property type="entry name" value="Nucleotide-diphospho-sugar transferases"/>
    <property type="match status" value="1"/>
</dbReference>
<accession>A0A2M7RKN6</accession>
<name>A0A2M7RKN6_9BACT</name>
<proteinExistence type="inferred from homology"/>